<reference evidence="1" key="1">
    <citation type="submission" date="2018-04" db="EMBL/GenBank/DDBJ databases">
        <title>Transcriptome of Schizaphis graminum biotype I.</title>
        <authorList>
            <person name="Scully E.D."/>
            <person name="Geib S.M."/>
            <person name="Palmer N.A."/>
            <person name="Koch K."/>
            <person name="Bradshaw J."/>
            <person name="Heng-Moss T."/>
            <person name="Sarath G."/>
        </authorList>
    </citation>
    <scope>NUCLEOTIDE SEQUENCE</scope>
</reference>
<gene>
    <name evidence="1" type="ORF">g.49717</name>
</gene>
<sequence length="106" mass="11464">MVLRGGGLERGNGRQECIRAERCAGVRVAAPPTQVGVYNGAPALSVYLPAAPRWDVPEPPIGRLTCAEYIFASARAKYATDAVDVTPRQYAARTRDTFYLCLAHAL</sequence>
<accession>A0A2S2NJR1</accession>
<evidence type="ECO:0000313" key="1">
    <source>
        <dbReference type="EMBL" id="MBY17409.1"/>
    </source>
</evidence>
<proteinExistence type="predicted"/>
<organism evidence="1">
    <name type="scientific">Schizaphis graminum</name>
    <name type="common">Green bug aphid</name>
    <dbReference type="NCBI Taxonomy" id="13262"/>
    <lineage>
        <taxon>Eukaryota</taxon>
        <taxon>Metazoa</taxon>
        <taxon>Ecdysozoa</taxon>
        <taxon>Arthropoda</taxon>
        <taxon>Hexapoda</taxon>
        <taxon>Insecta</taxon>
        <taxon>Pterygota</taxon>
        <taxon>Neoptera</taxon>
        <taxon>Paraneoptera</taxon>
        <taxon>Hemiptera</taxon>
        <taxon>Sternorrhyncha</taxon>
        <taxon>Aphidomorpha</taxon>
        <taxon>Aphidoidea</taxon>
        <taxon>Aphididae</taxon>
        <taxon>Aphidini</taxon>
        <taxon>Schizaphis</taxon>
    </lineage>
</organism>
<dbReference type="EMBL" id="GGMR01004790">
    <property type="protein sequence ID" value="MBY17409.1"/>
    <property type="molecule type" value="Transcribed_RNA"/>
</dbReference>
<name>A0A2S2NJR1_SCHGA</name>
<protein>
    <submittedName>
        <fullName evidence="1">Uncharacterized protein</fullName>
    </submittedName>
</protein>
<dbReference type="AlphaFoldDB" id="A0A2S2NJR1"/>